<evidence type="ECO:0000256" key="3">
    <source>
        <dbReference type="ARBA" id="ARBA00022692"/>
    </source>
</evidence>
<dbReference type="Proteomes" id="UP000695022">
    <property type="component" value="Unplaced"/>
</dbReference>
<keyword evidence="2" id="KW-1003">Cell membrane</keyword>
<evidence type="ECO:0000313" key="12">
    <source>
        <dbReference type="Proteomes" id="UP000695022"/>
    </source>
</evidence>
<proteinExistence type="predicted"/>
<dbReference type="GeneID" id="106817407"/>
<evidence type="ECO:0000256" key="6">
    <source>
        <dbReference type="ARBA" id="ARBA00023136"/>
    </source>
</evidence>
<sequence length="268" mass="29398">MGHKAVALYFLIVHPGFNKLIFTPCRSILILAASLLFVCALLLPTLLGRWGRFGYDATTFACTVLPTDDTSALRFLSALAFALPAATIVICYSHIACVVRRRHELRRQTSSAPGRRSADTRLTLMIVSILILHVLCFLPYAVVHGVPPTATFSADARVGVEVLTWASHAVNPYVYAIVNKSYRFAYIALVPCRRLRARLRTGDPSGDTSEPRTSSRDRMNTIDFRPSPALSVSERFRPVRSHDVTPENVAPEVEPAGQTDTTVATSSG</sequence>
<dbReference type="InterPro" id="IPR000276">
    <property type="entry name" value="GPCR_Rhodpsn"/>
</dbReference>
<organism evidence="12 13">
    <name type="scientific">Priapulus caudatus</name>
    <name type="common">Priapulid worm</name>
    <dbReference type="NCBI Taxonomy" id="37621"/>
    <lineage>
        <taxon>Eukaryota</taxon>
        <taxon>Metazoa</taxon>
        <taxon>Ecdysozoa</taxon>
        <taxon>Scalidophora</taxon>
        <taxon>Priapulida</taxon>
        <taxon>Priapulimorpha</taxon>
        <taxon>Priapulimorphida</taxon>
        <taxon>Priapulidae</taxon>
        <taxon>Priapulus</taxon>
    </lineage>
</organism>
<evidence type="ECO:0000259" key="11">
    <source>
        <dbReference type="PROSITE" id="PS50262"/>
    </source>
</evidence>
<feature type="compositionally biased region" description="Polar residues" evidence="9">
    <location>
        <begin position="258"/>
        <end position="268"/>
    </location>
</feature>
<protein>
    <submittedName>
        <fullName evidence="13">G-protein coupled receptor moody-like</fullName>
    </submittedName>
</protein>
<dbReference type="PANTHER" id="PTHR24228">
    <property type="entry name" value="B2 BRADYKININ RECEPTOR/ANGIOTENSIN II RECEPTOR"/>
    <property type="match status" value="1"/>
</dbReference>
<evidence type="ECO:0000256" key="4">
    <source>
        <dbReference type="ARBA" id="ARBA00022989"/>
    </source>
</evidence>
<keyword evidence="4 10" id="KW-1133">Transmembrane helix</keyword>
<evidence type="ECO:0000256" key="9">
    <source>
        <dbReference type="SAM" id="MobiDB-lite"/>
    </source>
</evidence>
<gene>
    <name evidence="13" type="primary">LOC106817407</name>
</gene>
<keyword evidence="5" id="KW-0297">G-protein coupled receptor</keyword>
<dbReference type="PRINTS" id="PR00237">
    <property type="entry name" value="GPCRRHODOPSN"/>
</dbReference>
<feature type="transmembrane region" description="Helical" evidence="10">
    <location>
        <begin position="120"/>
        <end position="142"/>
    </location>
</feature>
<comment type="subcellular location">
    <subcellularLocation>
        <location evidence="1">Cell membrane</location>
        <topology evidence="1">Multi-pass membrane protein</topology>
    </subcellularLocation>
</comment>
<evidence type="ECO:0000256" key="10">
    <source>
        <dbReference type="SAM" id="Phobius"/>
    </source>
</evidence>
<feature type="domain" description="G-protein coupled receptors family 1 profile" evidence="11">
    <location>
        <begin position="1"/>
        <end position="175"/>
    </location>
</feature>
<feature type="transmembrane region" description="Helical" evidence="10">
    <location>
        <begin position="75"/>
        <end position="99"/>
    </location>
</feature>
<dbReference type="PANTHER" id="PTHR24228:SF74">
    <property type="entry name" value="G-PROTEIN COUPLED RECEPTORS FAMILY 1 PROFILE DOMAIN-CONTAINING PROTEIN"/>
    <property type="match status" value="1"/>
</dbReference>
<evidence type="ECO:0000256" key="2">
    <source>
        <dbReference type="ARBA" id="ARBA00022475"/>
    </source>
</evidence>
<keyword evidence="12" id="KW-1185">Reference proteome</keyword>
<feature type="region of interest" description="Disordered" evidence="9">
    <location>
        <begin position="199"/>
        <end position="268"/>
    </location>
</feature>
<evidence type="ECO:0000256" key="8">
    <source>
        <dbReference type="ARBA" id="ARBA00023224"/>
    </source>
</evidence>
<reference evidence="13" key="1">
    <citation type="submission" date="2025-08" db="UniProtKB">
        <authorList>
            <consortium name="RefSeq"/>
        </authorList>
    </citation>
    <scope>IDENTIFICATION</scope>
</reference>
<keyword evidence="6 10" id="KW-0472">Membrane</keyword>
<dbReference type="SUPFAM" id="SSF81321">
    <property type="entry name" value="Family A G protein-coupled receptor-like"/>
    <property type="match status" value="1"/>
</dbReference>
<dbReference type="InterPro" id="IPR017452">
    <property type="entry name" value="GPCR_Rhodpsn_7TM"/>
</dbReference>
<name>A0ABM1EZD7_PRICU</name>
<accession>A0ABM1EZD7</accession>
<evidence type="ECO:0000256" key="1">
    <source>
        <dbReference type="ARBA" id="ARBA00004651"/>
    </source>
</evidence>
<dbReference type="Pfam" id="PF00001">
    <property type="entry name" value="7tm_1"/>
    <property type="match status" value="1"/>
</dbReference>
<evidence type="ECO:0000256" key="5">
    <source>
        <dbReference type="ARBA" id="ARBA00023040"/>
    </source>
</evidence>
<keyword evidence="3 10" id="KW-0812">Transmembrane</keyword>
<dbReference type="Gene3D" id="1.20.1070.10">
    <property type="entry name" value="Rhodopsin 7-helix transmembrane proteins"/>
    <property type="match status" value="1"/>
</dbReference>
<keyword evidence="8" id="KW-0807">Transducer</keyword>
<feature type="transmembrane region" description="Helical" evidence="10">
    <location>
        <begin position="28"/>
        <end position="47"/>
    </location>
</feature>
<evidence type="ECO:0000313" key="13">
    <source>
        <dbReference type="RefSeq" id="XP_014677558.1"/>
    </source>
</evidence>
<feature type="compositionally biased region" description="Basic and acidic residues" evidence="9">
    <location>
        <begin position="209"/>
        <end position="220"/>
    </location>
</feature>
<feature type="compositionally biased region" description="Basic and acidic residues" evidence="9">
    <location>
        <begin position="234"/>
        <end position="245"/>
    </location>
</feature>
<dbReference type="RefSeq" id="XP_014677558.1">
    <property type="nucleotide sequence ID" value="XM_014822072.1"/>
</dbReference>
<dbReference type="PROSITE" id="PS50262">
    <property type="entry name" value="G_PROTEIN_RECEP_F1_2"/>
    <property type="match status" value="1"/>
</dbReference>
<evidence type="ECO:0000256" key="7">
    <source>
        <dbReference type="ARBA" id="ARBA00023170"/>
    </source>
</evidence>
<keyword evidence="7" id="KW-0675">Receptor</keyword>